<organism evidence="2 3">
    <name type="scientific">Anisodus tanguticus</name>
    <dbReference type="NCBI Taxonomy" id="243964"/>
    <lineage>
        <taxon>Eukaryota</taxon>
        <taxon>Viridiplantae</taxon>
        <taxon>Streptophyta</taxon>
        <taxon>Embryophyta</taxon>
        <taxon>Tracheophyta</taxon>
        <taxon>Spermatophyta</taxon>
        <taxon>Magnoliopsida</taxon>
        <taxon>eudicotyledons</taxon>
        <taxon>Gunneridae</taxon>
        <taxon>Pentapetalae</taxon>
        <taxon>asterids</taxon>
        <taxon>lamiids</taxon>
        <taxon>Solanales</taxon>
        <taxon>Solanaceae</taxon>
        <taxon>Solanoideae</taxon>
        <taxon>Hyoscyameae</taxon>
        <taxon>Anisodus</taxon>
    </lineage>
</organism>
<evidence type="ECO:0000313" key="3">
    <source>
        <dbReference type="Proteomes" id="UP001291623"/>
    </source>
</evidence>
<protein>
    <submittedName>
        <fullName evidence="2">Uncharacterized protein</fullName>
    </submittedName>
</protein>
<evidence type="ECO:0000256" key="1">
    <source>
        <dbReference type="SAM" id="MobiDB-lite"/>
    </source>
</evidence>
<proteinExistence type="predicted"/>
<reference evidence="2" key="1">
    <citation type="submission" date="2023-12" db="EMBL/GenBank/DDBJ databases">
        <title>Genome assembly of Anisodus tanguticus.</title>
        <authorList>
            <person name="Wang Y.-J."/>
        </authorList>
    </citation>
    <scope>NUCLEOTIDE SEQUENCE</scope>
    <source>
        <strain evidence="2">KB-2021</strain>
        <tissue evidence="2">Leaf</tissue>
    </source>
</reference>
<sequence>MAKLYKESVNASSKQNSNYSIGQIGLIQVELHQEHAHKAELGITTLEAYKNQVQSSLGSYHSRFTTVEPGEDGRVVGWTTKGPRVGPQKDQGLDHKRTKASKACDSWSLPEPSSRTTLIVSSIIGDAMGKEHIRDKFKFSKELNRYLILQD</sequence>
<dbReference type="Proteomes" id="UP001291623">
    <property type="component" value="Unassembled WGS sequence"/>
</dbReference>
<dbReference type="AlphaFoldDB" id="A0AAE1RRM5"/>
<keyword evidence="3" id="KW-1185">Reference proteome</keyword>
<accession>A0AAE1RRM5</accession>
<name>A0AAE1RRM5_9SOLA</name>
<gene>
    <name evidence="2" type="ORF">RND71_024985</name>
</gene>
<feature type="region of interest" description="Disordered" evidence="1">
    <location>
        <begin position="71"/>
        <end position="109"/>
    </location>
</feature>
<comment type="caution">
    <text evidence="2">The sequence shown here is derived from an EMBL/GenBank/DDBJ whole genome shotgun (WGS) entry which is preliminary data.</text>
</comment>
<evidence type="ECO:0000313" key="2">
    <source>
        <dbReference type="EMBL" id="KAK4356014.1"/>
    </source>
</evidence>
<dbReference type="EMBL" id="JAVYJV010000013">
    <property type="protein sequence ID" value="KAK4356014.1"/>
    <property type="molecule type" value="Genomic_DNA"/>
</dbReference>